<feature type="site" description="Essential for catalytic activity" evidence="14">
    <location>
        <position position="129"/>
    </location>
</feature>
<comment type="cofactor">
    <cofactor evidence="14">
        <name>Mg(2+)</name>
        <dbReference type="ChEBI" id="CHEBI:18420"/>
    </cofactor>
    <cofactor evidence="14">
        <name>Mn(2+)</name>
        <dbReference type="ChEBI" id="CHEBI:29035"/>
    </cofactor>
    <text evidence="14">Binds 2 divalent metal cations per subunit. Magnesium or manganese.</text>
</comment>
<dbReference type="InterPro" id="IPR017945">
    <property type="entry name" value="DHBP_synth_RibB-like_a/b_dom"/>
</dbReference>
<evidence type="ECO:0000256" key="2">
    <source>
        <dbReference type="ARBA" id="ARBA00001936"/>
    </source>
</evidence>
<keyword evidence="10 14" id="KW-0479">Metal-binding</keyword>
<dbReference type="Pfam" id="PF00926">
    <property type="entry name" value="DHBP_synthase"/>
    <property type="match status" value="1"/>
</dbReference>
<dbReference type="SUPFAM" id="SSF55821">
    <property type="entry name" value="YrdC/RibB"/>
    <property type="match status" value="1"/>
</dbReference>
<dbReference type="HOGENOM" id="CLU_020273_1_2_5"/>
<dbReference type="GO" id="GO:0000287">
    <property type="term" value="F:magnesium ion binding"/>
    <property type="evidence" value="ECO:0007669"/>
    <property type="project" value="UniProtKB-UniRule"/>
</dbReference>
<feature type="binding site" evidence="14">
    <location>
        <position position="31"/>
    </location>
    <ligand>
        <name>Mg(2+)</name>
        <dbReference type="ChEBI" id="CHEBI:18420"/>
        <label>1</label>
    </ligand>
</feature>
<proteinExistence type="inferred from homology"/>
<evidence type="ECO:0000256" key="5">
    <source>
        <dbReference type="ARBA" id="ARBA00005520"/>
    </source>
</evidence>
<comment type="subunit">
    <text evidence="14">Homodimer.</text>
</comment>
<comment type="cofactor">
    <cofactor evidence="2">
        <name>Mn(2+)</name>
        <dbReference type="ChEBI" id="CHEBI:29035"/>
    </cofactor>
</comment>
<dbReference type="GO" id="GO:0008686">
    <property type="term" value="F:3,4-dihydroxy-2-butanone-4-phosphate synthase activity"/>
    <property type="evidence" value="ECO:0007669"/>
    <property type="project" value="UniProtKB-UniRule"/>
</dbReference>
<evidence type="ECO:0000256" key="9">
    <source>
        <dbReference type="ARBA" id="ARBA00022619"/>
    </source>
</evidence>
<dbReference type="Gene3D" id="3.90.870.10">
    <property type="entry name" value="DHBP synthase"/>
    <property type="match status" value="1"/>
</dbReference>
<evidence type="ECO:0000256" key="1">
    <source>
        <dbReference type="ARBA" id="ARBA00000141"/>
    </source>
</evidence>
<dbReference type="Pfam" id="PF00925">
    <property type="entry name" value="GTP_cyclohydro2"/>
    <property type="match status" value="1"/>
</dbReference>
<dbReference type="GO" id="GO:0016787">
    <property type="term" value="F:hydrolase activity"/>
    <property type="evidence" value="ECO:0007669"/>
    <property type="project" value="UniProtKB-KW"/>
</dbReference>
<sequence length="381" mass="41409">MTPAEISPIEDIIREAVEGRPFILVDADDRENEGDIIIPAQFATPAQISFMACHARGLICLAITQERSSQLQLRPMAPRNESGYGTAFTVSIEAKEGVTTGISAHDRARTIAVAVDPTKGVDDLVTPGHVFPLTARDGGVLVRAGHTEAAVDISRLGGLTPAGVICEVMNDDGTMARLPDLKIFAAKHGLKIGTIADLIAYRRSSEQLVEEMASAPFQSHFCPSPMTVHVYRNKIDGGEHVALVKGEIRADQDTLVRVHQVDLTTDVLGWNTASPEYLRRALRFISDHSGPGVVVLVRDPDPESISRRVAGGRREYHEKNANRDYGIGAQILIDLGVRQMTLLTSSKAKLAALQGFGLTINGRTELRENRPDSPIRVRSDF</sequence>
<dbReference type="UniPathway" id="UPA00275">
    <property type="reaction ID" value="UER00399"/>
</dbReference>
<gene>
    <name evidence="14" type="primary">ribB</name>
    <name evidence="16" type="ordered locus">Saro_0520</name>
</gene>
<protein>
    <recommendedName>
        <fullName evidence="8 14">3,4-dihydroxy-2-butanone 4-phosphate synthase</fullName>
        <shortName evidence="14">DHBP synthase</shortName>
        <ecNumber evidence="7 14">4.1.99.12</ecNumber>
    </recommendedName>
</protein>
<dbReference type="KEGG" id="nar:Saro_0520"/>
<evidence type="ECO:0000256" key="13">
    <source>
        <dbReference type="ARBA" id="ARBA00023239"/>
    </source>
</evidence>
<dbReference type="HAMAP" id="MF_00180">
    <property type="entry name" value="RibB"/>
    <property type="match status" value="1"/>
</dbReference>
<dbReference type="STRING" id="279238.Saro_0520"/>
<feature type="site" description="Essential for catalytic activity" evidence="14">
    <location>
        <position position="167"/>
    </location>
</feature>
<comment type="function">
    <text evidence="3 14">Catalyzes the conversion of D-ribulose 5-phosphate to formate and 3,4-dihydroxy-2-butanone 4-phosphate.</text>
</comment>
<feature type="binding site" evidence="14">
    <location>
        <position position="35"/>
    </location>
    <ligand>
        <name>D-ribulose 5-phosphate</name>
        <dbReference type="ChEBI" id="CHEBI:58121"/>
    </ligand>
</feature>
<dbReference type="EMBL" id="CP000248">
    <property type="protein sequence ID" value="ABD24967.1"/>
    <property type="molecule type" value="Genomic_DNA"/>
</dbReference>
<feature type="binding site" evidence="14">
    <location>
        <begin position="143"/>
        <end position="147"/>
    </location>
    <ligand>
        <name>D-ribulose 5-phosphate</name>
        <dbReference type="ChEBI" id="CHEBI:58121"/>
    </ligand>
</feature>
<organism evidence="16 17">
    <name type="scientific">Novosphingobium aromaticivorans (strain ATCC 700278 / DSM 12444 / CCUG 56034 / CIP 105152 / NBRC 16084 / F199)</name>
    <dbReference type="NCBI Taxonomy" id="279238"/>
    <lineage>
        <taxon>Bacteria</taxon>
        <taxon>Pseudomonadati</taxon>
        <taxon>Pseudomonadota</taxon>
        <taxon>Alphaproteobacteria</taxon>
        <taxon>Sphingomonadales</taxon>
        <taxon>Sphingomonadaceae</taxon>
        <taxon>Novosphingobium</taxon>
    </lineage>
</organism>
<evidence type="ECO:0000256" key="12">
    <source>
        <dbReference type="ARBA" id="ARBA00023211"/>
    </source>
</evidence>
<dbReference type="PANTHER" id="PTHR21327">
    <property type="entry name" value="GTP CYCLOHYDROLASE II-RELATED"/>
    <property type="match status" value="1"/>
</dbReference>
<dbReference type="AlphaFoldDB" id="Q2GB06"/>
<keyword evidence="17" id="KW-1185">Reference proteome</keyword>
<feature type="domain" description="GTP cyclohydrolase II" evidence="15">
    <location>
        <begin position="215"/>
        <end position="364"/>
    </location>
</feature>
<evidence type="ECO:0000256" key="11">
    <source>
        <dbReference type="ARBA" id="ARBA00022842"/>
    </source>
</evidence>
<keyword evidence="9 14" id="KW-0686">Riboflavin biosynthesis</keyword>
<dbReference type="GO" id="GO:0030145">
    <property type="term" value="F:manganese ion binding"/>
    <property type="evidence" value="ECO:0007669"/>
    <property type="project" value="UniProtKB-UniRule"/>
</dbReference>
<comment type="similarity">
    <text evidence="5">In the N-terminal section; belongs to the DHBP synthase family.</text>
</comment>
<dbReference type="SUPFAM" id="SSF142695">
    <property type="entry name" value="RibA-like"/>
    <property type="match status" value="1"/>
</dbReference>
<dbReference type="eggNOG" id="COG0108">
    <property type="taxonomic scope" value="Bacteria"/>
</dbReference>
<evidence type="ECO:0000256" key="8">
    <source>
        <dbReference type="ARBA" id="ARBA00018836"/>
    </source>
</evidence>
<dbReference type="GO" id="GO:0005829">
    <property type="term" value="C:cytosol"/>
    <property type="evidence" value="ECO:0007669"/>
    <property type="project" value="TreeGrafter"/>
</dbReference>
<accession>Q2GB06</accession>
<evidence type="ECO:0000256" key="4">
    <source>
        <dbReference type="ARBA" id="ARBA00004904"/>
    </source>
</evidence>
<dbReference type="Proteomes" id="UP000009134">
    <property type="component" value="Chromosome"/>
</dbReference>
<dbReference type="EC" id="4.1.99.12" evidence="7 14"/>
<evidence type="ECO:0000313" key="17">
    <source>
        <dbReference type="Proteomes" id="UP000009134"/>
    </source>
</evidence>
<keyword evidence="13 14" id="KW-0456">Lyase</keyword>
<comment type="similarity">
    <text evidence="14">Belongs to the DHBP synthase family.</text>
</comment>
<evidence type="ECO:0000256" key="10">
    <source>
        <dbReference type="ARBA" id="ARBA00022723"/>
    </source>
</evidence>
<dbReference type="RefSeq" id="WP_011444181.1">
    <property type="nucleotide sequence ID" value="NC_007794.1"/>
</dbReference>
<dbReference type="PIRSF" id="PIRSF001259">
    <property type="entry name" value="RibA"/>
    <property type="match status" value="1"/>
</dbReference>
<dbReference type="PANTHER" id="PTHR21327:SF34">
    <property type="entry name" value="3,4-DIHYDROXY-2-BUTANONE 4-PHOSPHATE SYNTHASE"/>
    <property type="match status" value="1"/>
</dbReference>
<dbReference type="NCBIfam" id="TIGR00506">
    <property type="entry name" value="ribB"/>
    <property type="match status" value="1"/>
</dbReference>
<dbReference type="InterPro" id="IPR036144">
    <property type="entry name" value="RibA-like_sf"/>
</dbReference>
<keyword evidence="16" id="KW-0378">Hydrolase</keyword>
<feature type="binding site" evidence="14">
    <location>
        <begin position="30"/>
        <end position="31"/>
    </location>
    <ligand>
        <name>D-ribulose 5-phosphate</name>
        <dbReference type="ChEBI" id="CHEBI:58121"/>
    </ligand>
</feature>
<dbReference type="Gene3D" id="3.40.50.10990">
    <property type="entry name" value="GTP cyclohydrolase II"/>
    <property type="match status" value="1"/>
</dbReference>
<comment type="similarity">
    <text evidence="6">In the C-terminal section; belongs to the GTP cyclohydrolase II family.</text>
</comment>
<keyword evidence="11 14" id="KW-0460">Magnesium</keyword>
<feature type="binding site" evidence="14">
    <location>
        <position position="146"/>
    </location>
    <ligand>
        <name>Mg(2+)</name>
        <dbReference type="ChEBI" id="CHEBI:18420"/>
        <label>2</label>
    </ligand>
</feature>
<evidence type="ECO:0000313" key="16">
    <source>
        <dbReference type="EMBL" id="ABD24967.1"/>
    </source>
</evidence>
<dbReference type="InterPro" id="IPR032677">
    <property type="entry name" value="GTP_cyclohydro_II"/>
</dbReference>
<dbReference type="GO" id="GO:0009231">
    <property type="term" value="P:riboflavin biosynthetic process"/>
    <property type="evidence" value="ECO:0007669"/>
    <property type="project" value="UniProtKB-UniRule"/>
</dbReference>
<reference evidence="17" key="1">
    <citation type="submission" date="2006-01" db="EMBL/GenBank/DDBJ databases">
        <title>Complete sequence of Novosphingobium aromaticivorans DSM 12444.</title>
        <authorList>
            <consortium name="US DOE Joint Genome Institute"/>
            <person name="Copeland A."/>
            <person name="Lucas S."/>
            <person name="Lapidus A."/>
            <person name="Barry K."/>
            <person name="Detter J.C."/>
            <person name="Glavina T."/>
            <person name="Hammon N."/>
            <person name="Israni S."/>
            <person name="Pitluck S."/>
            <person name="Chain P."/>
            <person name="Malfatti S."/>
            <person name="Shin M."/>
            <person name="Vergez L."/>
            <person name="Schmutz J."/>
            <person name="Larimer F."/>
            <person name="Land M."/>
            <person name="Kyrpides N."/>
            <person name="Ivanova N."/>
            <person name="Fredrickson J."/>
            <person name="Balkwill D."/>
            <person name="Romine M.F."/>
            <person name="Richardson P."/>
        </authorList>
    </citation>
    <scope>NUCLEOTIDE SEQUENCE [LARGE SCALE GENOMIC DNA]</scope>
    <source>
        <strain evidence="17">ATCC 700278 / DSM 12444 / CCUG 56034 / CIP 105152 / NBRC 16084 / F199</strain>
    </source>
</reference>
<evidence type="ECO:0000256" key="6">
    <source>
        <dbReference type="ARBA" id="ARBA00008976"/>
    </source>
</evidence>
<evidence type="ECO:0000256" key="3">
    <source>
        <dbReference type="ARBA" id="ARBA00002284"/>
    </source>
</evidence>
<evidence type="ECO:0000256" key="7">
    <source>
        <dbReference type="ARBA" id="ARBA00012153"/>
    </source>
</evidence>
<comment type="pathway">
    <text evidence="4 14">Cofactor biosynthesis; riboflavin biosynthesis; 2-hydroxy-3-oxobutyl phosphate from D-ribulose 5-phosphate: step 1/1.</text>
</comment>
<evidence type="ECO:0000259" key="15">
    <source>
        <dbReference type="Pfam" id="PF00925"/>
    </source>
</evidence>
<dbReference type="FunFam" id="3.90.870.10:FF:000001">
    <property type="entry name" value="Riboflavin biosynthesis protein RibBA"/>
    <property type="match status" value="1"/>
</dbReference>
<feature type="binding site" evidence="14">
    <location>
        <position position="31"/>
    </location>
    <ligand>
        <name>Mg(2+)</name>
        <dbReference type="ChEBI" id="CHEBI:18420"/>
        <label>2</label>
    </ligand>
</feature>
<comment type="catalytic activity">
    <reaction evidence="1 14">
        <text>D-ribulose 5-phosphate = (2S)-2-hydroxy-3-oxobutyl phosphate + formate + H(+)</text>
        <dbReference type="Rhea" id="RHEA:18457"/>
        <dbReference type="ChEBI" id="CHEBI:15378"/>
        <dbReference type="ChEBI" id="CHEBI:15740"/>
        <dbReference type="ChEBI" id="CHEBI:58121"/>
        <dbReference type="ChEBI" id="CHEBI:58830"/>
        <dbReference type="EC" id="4.1.99.12"/>
    </reaction>
</comment>
<dbReference type="InterPro" id="IPR000422">
    <property type="entry name" value="DHBP_synthase_RibB"/>
</dbReference>
<name>Q2GB06_NOVAD</name>
<keyword evidence="12 14" id="KW-0464">Manganese</keyword>
<evidence type="ECO:0000256" key="14">
    <source>
        <dbReference type="HAMAP-Rule" id="MF_00180"/>
    </source>
</evidence>